<keyword evidence="6" id="KW-1185">Reference proteome</keyword>
<feature type="domain" description="DUF5067" evidence="4">
    <location>
        <begin position="45"/>
        <end position="179"/>
    </location>
</feature>
<dbReference type="Gene3D" id="2.60.40.1240">
    <property type="match status" value="1"/>
</dbReference>
<evidence type="ECO:0000256" key="1">
    <source>
        <dbReference type="ARBA" id="ARBA00022729"/>
    </source>
</evidence>
<proteinExistence type="predicted"/>
<feature type="compositionally biased region" description="Low complexity" evidence="2">
    <location>
        <begin position="26"/>
        <end position="53"/>
    </location>
</feature>
<dbReference type="PATRIC" id="fig|1423734.3.peg.256"/>
<evidence type="ECO:0000313" key="6">
    <source>
        <dbReference type="Proteomes" id="UP000051236"/>
    </source>
</evidence>
<organism evidence="5 6">
    <name type="scientific">Agrilactobacillus composti DSM 18527 = JCM 14202</name>
    <dbReference type="NCBI Taxonomy" id="1423734"/>
    <lineage>
        <taxon>Bacteria</taxon>
        <taxon>Bacillati</taxon>
        <taxon>Bacillota</taxon>
        <taxon>Bacilli</taxon>
        <taxon>Lactobacillales</taxon>
        <taxon>Lactobacillaceae</taxon>
        <taxon>Agrilactobacillus</taxon>
    </lineage>
</organism>
<comment type="caution">
    <text evidence="5">The sequence shown here is derived from an EMBL/GenBank/DDBJ whole genome shotgun (WGS) entry which is preliminary data.</text>
</comment>
<dbReference type="Proteomes" id="UP000051236">
    <property type="component" value="Unassembled WGS sequence"/>
</dbReference>
<dbReference type="eggNOG" id="ENOG502ZZ5P">
    <property type="taxonomic scope" value="Bacteria"/>
</dbReference>
<keyword evidence="1 3" id="KW-0732">Signal</keyword>
<dbReference type="PROSITE" id="PS51257">
    <property type="entry name" value="PROKAR_LIPOPROTEIN"/>
    <property type="match status" value="1"/>
</dbReference>
<name>X0PHP9_9LACO</name>
<dbReference type="InterPro" id="IPR029050">
    <property type="entry name" value="Immunoprotect_excell_Ig-like"/>
</dbReference>
<feature type="chain" id="PRO_5039352308" description="DUF5067 domain-containing protein" evidence="3">
    <location>
        <begin position="20"/>
        <end position="194"/>
    </location>
</feature>
<sequence>MKKVLWLTLLTTLTLTLGACGNNQNTAPKSSSSSSSKTSTAQQVSSSSTATATNDTNFKDGVLTVPEAKLKITKTQVAHNNEDNEDGLIVWYTITNQSQQNIEPEDILKRLAFHQNDGNASYTLEDDFDAAEALYSDEAQQDKFENEVEDLADNDLQPGKTVETVAGIELRNTNNPVTVINQARQDQTFTINLK</sequence>
<accession>X0PHP9</accession>
<feature type="signal peptide" evidence="3">
    <location>
        <begin position="1"/>
        <end position="19"/>
    </location>
</feature>
<gene>
    <name evidence="5" type="ORF">FC83_GL000255</name>
</gene>
<dbReference type="InterPro" id="IPR031989">
    <property type="entry name" value="DUF5067"/>
</dbReference>
<dbReference type="Pfam" id="PF16729">
    <property type="entry name" value="DUF5067"/>
    <property type="match status" value="1"/>
</dbReference>
<evidence type="ECO:0000256" key="3">
    <source>
        <dbReference type="SAM" id="SignalP"/>
    </source>
</evidence>
<dbReference type="AlphaFoldDB" id="X0PHP9"/>
<evidence type="ECO:0000256" key="2">
    <source>
        <dbReference type="SAM" id="MobiDB-lite"/>
    </source>
</evidence>
<reference evidence="5 6" key="1">
    <citation type="journal article" date="2015" name="Genome Announc.">
        <title>Expanding the biotechnology potential of lactobacilli through comparative genomics of 213 strains and associated genera.</title>
        <authorList>
            <person name="Sun Z."/>
            <person name="Harris H.M."/>
            <person name="McCann A."/>
            <person name="Guo C."/>
            <person name="Argimon S."/>
            <person name="Zhang W."/>
            <person name="Yang X."/>
            <person name="Jeffery I.B."/>
            <person name="Cooney J.C."/>
            <person name="Kagawa T.F."/>
            <person name="Liu W."/>
            <person name="Song Y."/>
            <person name="Salvetti E."/>
            <person name="Wrobel A."/>
            <person name="Rasinkangas P."/>
            <person name="Parkhill J."/>
            <person name="Rea M.C."/>
            <person name="O'Sullivan O."/>
            <person name="Ritari J."/>
            <person name="Douillard F.P."/>
            <person name="Paul Ross R."/>
            <person name="Yang R."/>
            <person name="Briner A.E."/>
            <person name="Felis G.E."/>
            <person name="de Vos W.M."/>
            <person name="Barrangou R."/>
            <person name="Klaenhammer T.R."/>
            <person name="Caufield P.W."/>
            <person name="Cui Y."/>
            <person name="Zhang H."/>
            <person name="O'Toole P.W."/>
        </authorList>
    </citation>
    <scope>NUCLEOTIDE SEQUENCE [LARGE SCALE GENOMIC DNA]</scope>
    <source>
        <strain evidence="5 6">DSM 18527</strain>
    </source>
</reference>
<protein>
    <recommendedName>
        <fullName evidence="4">DUF5067 domain-containing protein</fullName>
    </recommendedName>
</protein>
<evidence type="ECO:0000259" key="4">
    <source>
        <dbReference type="Pfam" id="PF16729"/>
    </source>
</evidence>
<dbReference type="RefSeq" id="WP_035455654.1">
    <property type="nucleotide sequence ID" value="NZ_AZGA01000068.1"/>
</dbReference>
<feature type="region of interest" description="Disordered" evidence="2">
    <location>
        <begin position="21"/>
        <end position="57"/>
    </location>
</feature>
<dbReference type="EMBL" id="AZGA01000068">
    <property type="protein sequence ID" value="KRM32690.1"/>
    <property type="molecule type" value="Genomic_DNA"/>
</dbReference>
<evidence type="ECO:0000313" key="5">
    <source>
        <dbReference type="EMBL" id="KRM32690.1"/>
    </source>
</evidence>